<dbReference type="Proteomes" id="UP000828390">
    <property type="component" value="Unassembled WGS sequence"/>
</dbReference>
<name>A0A9D3Y0K0_DREPO</name>
<protein>
    <submittedName>
        <fullName evidence="1">Uncharacterized protein</fullName>
    </submittedName>
</protein>
<evidence type="ECO:0000313" key="2">
    <source>
        <dbReference type="Proteomes" id="UP000828390"/>
    </source>
</evidence>
<keyword evidence="2" id="KW-1185">Reference proteome</keyword>
<evidence type="ECO:0000313" key="1">
    <source>
        <dbReference type="EMBL" id="KAH3690718.1"/>
    </source>
</evidence>
<proteinExistence type="predicted"/>
<reference evidence="1" key="1">
    <citation type="journal article" date="2019" name="bioRxiv">
        <title>The Genome of the Zebra Mussel, Dreissena polymorpha: A Resource for Invasive Species Research.</title>
        <authorList>
            <person name="McCartney M.A."/>
            <person name="Auch B."/>
            <person name="Kono T."/>
            <person name="Mallez S."/>
            <person name="Zhang Y."/>
            <person name="Obille A."/>
            <person name="Becker A."/>
            <person name="Abrahante J.E."/>
            <person name="Garbe J."/>
            <person name="Badalamenti J.P."/>
            <person name="Herman A."/>
            <person name="Mangelson H."/>
            <person name="Liachko I."/>
            <person name="Sullivan S."/>
            <person name="Sone E.D."/>
            <person name="Koren S."/>
            <person name="Silverstein K.A.T."/>
            <person name="Beckman K.B."/>
            <person name="Gohl D.M."/>
        </authorList>
    </citation>
    <scope>NUCLEOTIDE SEQUENCE</scope>
    <source>
        <strain evidence="1">Duluth1</strain>
        <tissue evidence="1">Whole animal</tissue>
    </source>
</reference>
<comment type="caution">
    <text evidence="1">The sequence shown here is derived from an EMBL/GenBank/DDBJ whole genome shotgun (WGS) entry which is preliminary data.</text>
</comment>
<dbReference type="AlphaFoldDB" id="A0A9D3Y0K0"/>
<gene>
    <name evidence="1" type="ORF">DPMN_192953</name>
</gene>
<accession>A0A9D3Y0K0</accession>
<organism evidence="1 2">
    <name type="scientific">Dreissena polymorpha</name>
    <name type="common">Zebra mussel</name>
    <name type="synonym">Mytilus polymorpha</name>
    <dbReference type="NCBI Taxonomy" id="45954"/>
    <lineage>
        <taxon>Eukaryota</taxon>
        <taxon>Metazoa</taxon>
        <taxon>Spiralia</taxon>
        <taxon>Lophotrochozoa</taxon>
        <taxon>Mollusca</taxon>
        <taxon>Bivalvia</taxon>
        <taxon>Autobranchia</taxon>
        <taxon>Heteroconchia</taxon>
        <taxon>Euheterodonta</taxon>
        <taxon>Imparidentia</taxon>
        <taxon>Neoheterodontei</taxon>
        <taxon>Myida</taxon>
        <taxon>Dreissenoidea</taxon>
        <taxon>Dreissenidae</taxon>
        <taxon>Dreissena</taxon>
    </lineage>
</organism>
<dbReference type="EMBL" id="JAIWYP010000055">
    <property type="protein sequence ID" value="KAH3690718.1"/>
    <property type="molecule type" value="Genomic_DNA"/>
</dbReference>
<reference evidence="1" key="2">
    <citation type="submission" date="2020-11" db="EMBL/GenBank/DDBJ databases">
        <authorList>
            <person name="McCartney M.A."/>
            <person name="Auch B."/>
            <person name="Kono T."/>
            <person name="Mallez S."/>
            <person name="Becker A."/>
            <person name="Gohl D.M."/>
            <person name="Silverstein K.A.T."/>
            <person name="Koren S."/>
            <person name="Bechman K.B."/>
            <person name="Herman A."/>
            <person name="Abrahante J.E."/>
            <person name="Garbe J."/>
        </authorList>
    </citation>
    <scope>NUCLEOTIDE SEQUENCE</scope>
    <source>
        <strain evidence="1">Duluth1</strain>
        <tissue evidence="1">Whole animal</tissue>
    </source>
</reference>
<sequence>MRCRRYFRSRNRRAGSIGVEGLKYDLSRIVNRYGLKYHTSRIVNRGLKYDTSRPLNRCSKYDTSLKNDTSRHVNRLGFEVRYDSTCKESRYGLKNDTSRIYDASRPLNRYGLK</sequence>